<dbReference type="OrthoDB" id="179913at2"/>
<evidence type="ECO:0000313" key="3">
    <source>
        <dbReference type="EMBL" id="TQM14545.1"/>
    </source>
</evidence>
<dbReference type="Pfam" id="PF01408">
    <property type="entry name" value="GFO_IDH_MocA"/>
    <property type="match status" value="1"/>
</dbReference>
<feature type="domain" description="Gfo/Idh/MocA-like oxidoreductase N-terminal" evidence="1">
    <location>
        <begin position="12"/>
        <end position="124"/>
    </location>
</feature>
<dbReference type="AlphaFoldDB" id="A0A543DYY5"/>
<dbReference type="SUPFAM" id="SSF51735">
    <property type="entry name" value="NAD(P)-binding Rossmann-fold domains"/>
    <property type="match status" value="1"/>
</dbReference>
<organism evidence="3 4">
    <name type="scientific">Pseudonocardia kunmingensis</name>
    <dbReference type="NCBI Taxonomy" id="630975"/>
    <lineage>
        <taxon>Bacteria</taxon>
        <taxon>Bacillati</taxon>
        <taxon>Actinomycetota</taxon>
        <taxon>Actinomycetes</taxon>
        <taxon>Pseudonocardiales</taxon>
        <taxon>Pseudonocardiaceae</taxon>
        <taxon>Pseudonocardia</taxon>
    </lineage>
</organism>
<protein>
    <submittedName>
        <fullName evidence="3">Myo-inositol 2-dehydrogenase/D-chiro-inositol 1-dehydrogenase</fullName>
    </submittedName>
</protein>
<name>A0A543DYY5_9PSEU</name>
<comment type="caution">
    <text evidence="3">The sequence shown here is derived from an EMBL/GenBank/DDBJ whole genome shotgun (WGS) entry which is preliminary data.</text>
</comment>
<evidence type="ECO:0000313" key="4">
    <source>
        <dbReference type="Proteomes" id="UP000315677"/>
    </source>
</evidence>
<dbReference type="Proteomes" id="UP000315677">
    <property type="component" value="Unassembled WGS sequence"/>
</dbReference>
<dbReference type="SUPFAM" id="SSF55347">
    <property type="entry name" value="Glyceraldehyde-3-phosphate dehydrogenase-like, C-terminal domain"/>
    <property type="match status" value="1"/>
</dbReference>
<evidence type="ECO:0000259" key="2">
    <source>
        <dbReference type="Pfam" id="PF22725"/>
    </source>
</evidence>
<accession>A0A543DYY5</accession>
<dbReference type="PANTHER" id="PTHR43377">
    <property type="entry name" value="BILIVERDIN REDUCTASE A"/>
    <property type="match status" value="1"/>
</dbReference>
<dbReference type="PANTHER" id="PTHR43377:SF1">
    <property type="entry name" value="BILIVERDIN REDUCTASE A"/>
    <property type="match status" value="1"/>
</dbReference>
<feature type="domain" description="GFO/IDH/MocA-like oxidoreductase" evidence="2">
    <location>
        <begin position="132"/>
        <end position="251"/>
    </location>
</feature>
<dbReference type="Gene3D" id="3.30.360.10">
    <property type="entry name" value="Dihydrodipicolinate Reductase, domain 2"/>
    <property type="match status" value="1"/>
</dbReference>
<dbReference type="Gene3D" id="3.40.50.720">
    <property type="entry name" value="NAD(P)-binding Rossmann-like Domain"/>
    <property type="match status" value="1"/>
</dbReference>
<dbReference type="InterPro" id="IPR036291">
    <property type="entry name" value="NAD(P)-bd_dom_sf"/>
</dbReference>
<dbReference type="EMBL" id="VFPA01000001">
    <property type="protein sequence ID" value="TQM14545.1"/>
    <property type="molecule type" value="Genomic_DNA"/>
</dbReference>
<sequence>MNDLGGTPGPRRVGVVGAGGIANAHLPAWLHLGAEVVVHSLHGAPELVVRHGGGRVVDTLDALLAEVDVVDVCTPTYTHPEIVLAAAAAGKHVLCEKPLALDAGTTESMVKACAAAGVQLYPGHVVRYFAEYAALQQAVTAGAIGTPAVLRFHRCGARPRAGWFADPALSGGIIMDQMIHDLDFARWLGGEVESVHARLSDSAPGTTTGVVSAHVVARHRGGALSSVTGTWARPGTRFRYGFHAAGTDGMLSYDSATDLSLRTDTGAPDEGGERLLPDVSLVESPFVTEIREIAAAFAGGPAPRVSADDGLAAVRLAAAANVSLATGRPANIEEVTP</sequence>
<evidence type="ECO:0000259" key="1">
    <source>
        <dbReference type="Pfam" id="PF01408"/>
    </source>
</evidence>
<dbReference type="GO" id="GO:0000166">
    <property type="term" value="F:nucleotide binding"/>
    <property type="evidence" value="ECO:0007669"/>
    <property type="project" value="InterPro"/>
</dbReference>
<gene>
    <name evidence="3" type="ORF">FB558_1311</name>
</gene>
<dbReference type="InterPro" id="IPR055170">
    <property type="entry name" value="GFO_IDH_MocA-like_dom"/>
</dbReference>
<reference evidence="3 4" key="1">
    <citation type="submission" date="2019-06" db="EMBL/GenBank/DDBJ databases">
        <title>Sequencing the genomes of 1000 actinobacteria strains.</title>
        <authorList>
            <person name="Klenk H.-P."/>
        </authorList>
    </citation>
    <scope>NUCLEOTIDE SEQUENCE [LARGE SCALE GENOMIC DNA]</scope>
    <source>
        <strain evidence="3 4">DSM 45301</strain>
    </source>
</reference>
<keyword evidence="4" id="KW-1185">Reference proteome</keyword>
<dbReference type="Pfam" id="PF22725">
    <property type="entry name" value="GFO_IDH_MocA_C3"/>
    <property type="match status" value="1"/>
</dbReference>
<dbReference type="InterPro" id="IPR051450">
    <property type="entry name" value="Gfo/Idh/MocA_Oxidoreductases"/>
</dbReference>
<proteinExistence type="predicted"/>
<dbReference type="InterPro" id="IPR000683">
    <property type="entry name" value="Gfo/Idh/MocA-like_OxRdtase_N"/>
</dbReference>